<dbReference type="EMBL" id="CP015085">
    <property type="protein sequence ID" value="ANK04853.1"/>
    <property type="molecule type" value="Genomic_DNA"/>
</dbReference>
<dbReference type="Proteomes" id="UP000183316">
    <property type="component" value="Chromosome"/>
</dbReference>
<gene>
    <name evidence="1" type="ORF">WLH_03592</name>
</gene>
<dbReference type="PATRIC" id="fig|941280.3.peg.3564"/>
<dbReference type="AlphaFoldDB" id="A0A192CFE2"/>
<accession>A0A192CFE2</accession>
<protein>
    <submittedName>
        <fullName evidence="1">Uncharacterized protein</fullName>
    </submittedName>
</protein>
<evidence type="ECO:0000313" key="2">
    <source>
        <dbReference type="Proteomes" id="UP000183316"/>
    </source>
</evidence>
<reference evidence="1 2" key="1">
    <citation type="submission" date="2016-03" db="EMBL/GenBank/DDBJ databases">
        <title>Genome Sequence and Comparative Pathogenic Determinants of Uropathogenic Escherichia coli O25b:H4, a Clinical Isolate from Saudi Arabia.</title>
        <authorList>
            <person name="Alyamani E.A.J."/>
            <person name="Khiyami M.A."/>
            <person name="Booq R.Y."/>
            <person name="Bahwerth F.S."/>
            <person name="Vaisvil B."/>
            <person name="Schmitt D.P."/>
            <person name="Kapatral V."/>
        </authorList>
    </citation>
    <scope>NUCLEOTIDE SEQUENCE [LARGE SCALE GENOMIC DNA]</scope>
    <source>
        <strain evidence="1 2">O25b:H4</strain>
    </source>
</reference>
<sequence length="50" mass="5861">MINDVNRSQRRSFTLNLHPVFFPLSSRSASVFHLFHQSHPQAITRQFIHG</sequence>
<evidence type="ECO:0000313" key="1">
    <source>
        <dbReference type="EMBL" id="ANK04853.1"/>
    </source>
</evidence>
<proteinExistence type="predicted"/>
<name>A0A192CFE2_ECO25</name>
<organism evidence="1 2">
    <name type="scientific">Escherichia coli O25b:H4</name>
    <dbReference type="NCBI Taxonomy" id="941280"/>
    <lineage>
        <taxon>Bacteria</taxon>
        <taxon>Pseudomonadati</taxon>
        <taxon>Pseudomonadota</taxon>
        <taxon>Gammaproteobacteria</taxon>
        <taxon>Enterobacterales</taxon>
        <taxon>Enterobacteriaceae</taxon>
        <taxon>Escherichia</taxon>
    </lineage>
</organism>